<keyword evidence="7 8" id="KW-0624">Polysaccharide degradation</keyword>
<dbReference type="EC" id="3.2.1.2" evidence="3 8"/>
<name>A0A450UXH8_9GAMM</name>
<evidence type="ECO:0000313" key="10">
    <source>
        <dbReference type="EMBL" id="VFJ97229.1"/>
    </source>
</evidence>
<organism evidence="10">
    <name type="scientific">Candidatus Kentrum eta</name>
    <dbReference type="NCBI Taxonomy" id="2126337"/>
    <lineage>
        <taxon>Bacteria</taxon>
        <taxon>Pseudomonadati</taxon>
        <taxon>Pseudomonadota</taxon>
        <taxon>Gammaproteobacteria</taxon>
        <taxon>Candidatus Kentrum</taxon>
    </lineage>
</organism>
<evidence type="ECO:0000313" key="9">
    <source>
        <dbReference type="EMBL" id="VFJ89002.1"/>
    </source>
</evidence>
<dbReference type="InterPro" id="IPR018238">
    <property type="entry name" value="Glyco_hydro_14_CS"/>
</dbReference>
<evidence type="ECO:0000256" key="4">
    <source>
        <dbReference type="ARBA" id="ARBA00022801"/>
    </source>
</evidence>
<dbReference type="InterPro" id="IPR001554">
    <property type="entry name" value="Glyco_hydro_14"/>
</dbReference>
<dbReference type="AlphaFoldDB" id="A0A450UXH8"/>
<dbReference type="Pfam" id="PF01373">
    <property type="entry name" value="Glyco_hydro_14"/>
    <property type="match status" value="1"/>
</dbReference>
<dbReference type="GO" id="GO:0016161">
    <property type="term" value="F:beta-amylase activity"/>
    <property type="evidence" value="ECO:0007669"/>
    <property type="project" value="UniProtKB-EC"/>
</dbReference>
<dbReference type="PANTHER" id="PTHR31352">
    <property type="entry name" value="BETA-AMYLASE 1, CHLOROPLASTIC"/>
    <property type="match status" value="1"/>
</dbReference>
<sequence length="521" mass="60690">MHRFSLNVMAPLHIGSYEPGNLVRLGERNYISHIYRKKEDLDYFKNEIEKAANLHVDAVSVDIWWGMVKSRNHSYLRADWNYYEDIFKTIQFVSNNLGNGRTLKVVPIFSFHQCGGNVGDNFYMPIPLWVWDHVRDVAQEDLGIKLDILDVAYLNNSEIPSLEYVSLWADPYVKGLYAEFMEEFKQFISDINFLPSDIQELNISLGPSGEMRFPSYNTHDWGKYPFHGPMQCFGRLAERSWKNYCSEEGLTYNNTIDELAGNPNLFKKRLYMYDKRYHHLLKWYSKSLYEHGITILSQASECFNDANWKTIPIGFKIPGIHWRLDATDDSDRNKDYLESKYYIGDFVSHKADCTEPRKTNCEEMYPRIPEITAGLISSDLYDDPNAPNVSDDFYKLKLEEFFDVLPNRNGGYVFHFTCLEKQDSNDDESHSIAQTLVDLVNRIVDDYSKRSNANKEKIALKGENALALTEKNAPILVNNIRTKKAFSGITILRISDFIREISKEYIKDSLERAIRDRENEQ</sequence>
<evidence type="ECO:0000256" key="3">
    <source>
        <dbReference type="ARBA" id="ARBA00012594"/>
    </source>
</evidence>
<keyword evidence="5 8" id="KW-0119">Carbohydrate metabolism</keyword>
<dbReference type="EMBL" id="CAADFG010000012">
    <property type="protein sequence ID" value="VFJ89002.1"/>
    <property type="molecule type" value="Genomic_DNA"/>
</dbReference>
<gene>
    <name evidence="9" type="ORF">BECKH772A_GA0070896_1001229</name>
    <name evidence="10" type="ORF">BECKH772C_GA0070978_1001129</name>
</gene>
<comment type="catalytic activity">
    <reaction evidence="1 8">
        <text>Hydrolysis of (1-&gt;4)-alpha-D-glucosidic linkages in polysaccharides so as to remove successive maltose units from the non-reducing ends of the chains.</text>
        <dbReference type="EC" id="3.2.1.2"/>
    </reaction>
</comment>
<dbReference type="Gene3D" id="3.20.20.80">
    <property type="entry name" value="Glycosidases"/>
    <property type="match status" value="1"/>
</dbReference>
<dbReference type="PANTHER" id="PTHR31352:SF1">
    <property type="entry name" value="BETA-AMYLASE 3, CHLOROPLASTIC"/>
    <property type="match status" value="1"/>
</dbReference>
<evidence type="ECO:0000256" key="1">
    <source>
        <dbReference type="ARBA" id="ARBA00000546"/>
    </source>
</evidence>
<accession>A0A450UXH8</accession>
<keyword evidence="6 8" id="KW-0326">Glycosidase</keyword>
<evidence type="ECO:0000256" key="6">
    <source>
        <dbReference type="ARBA" id="ARBA00023295"/>
    </source>
</evidence>
<keyword evidence="4 8" id="KW-0378">Hydrolase</keyword>
<dbReference type="EMBL" id="CAADFJ010000011">
    <property type="protein sequence ID" value="VFJ97229.1"/>
    <property type="molecule type" value="Genomic_DNA"/>
</dbReference>
<evidence type="ECO:0000256" key="7">
    <source>
        <dbReference type="ARBA" id="ARBA00023326"/>
    </source>
</evidence>
<proteinExistence type="inferred from homology"/>
<dbReference type="PROSITE" id="PS00506">
    <property type="entry name" value="BETA_AMYLASE_1"/>
    <property type="match status" value="1"/>
</dbReference>
<evidence type="ECO:0000256" key="8">
    <source>
        <dbReference type="RuleBase" id="RU000509"/>
    </source>
</evidence>
<dbReference type="InterPro" id="IPR017853">
    <property type="entry name" value="GH"/>
</dbReference>
<comment type="similarity">
    <text evidence="2 8">Belongs to the glycosyl hydrolase 14 family.</text>
</comment>
<evidence type="ECO:0000256" key="5">
    <source>
        <dbReference type="ARBA" id="ARBA00023277"/>
    </source>
</evidence>
<evidence type="ECO:0000256" key="2">
    <source>
        <dbReference type="ARBA" id="ARBA00005652"/>
    </source>
</evidence>
<dbReference type="GO" id="GO:0000272">
    <property type="term" value="P:polysaccharide catabolic process"/>
    <property type="evidence" value="ECO:0007669"/>
    <property type="project" value="UniProtKB-KW"/>
</dbReference>
<protein>
    <recommendedName>
        <fullName evidence="3 8">Beta-amylase</fullName>
        <ecNumber evidence="3 8">3.2.1.2</ecNumber>
    </recommendedName>
</protein>
<dbReference type="SUPFAM" id="SSF51445">
    <property type="entry name" value="(Trans)glycosidases"/>
    <property type="match status" value="1"/>
</dbReference>
<reference evidence="10" key="1">
    <citation type="submission" date="2019-02" db="EMBL/GenBank/DDBJ databases">
        <authorList>
            <person name="Gruber-Vodicka R. H."/>
            <person name="Seah K. B. B."/>
        </authorList>
    </citation>
    <scope>NUCLEOTIDE SEQUENCE</scope>
    <source>
        <strain evidence="10">BECK_SA2B12</strain>
        <strain evidence="9">BECK_SA2B15</strain>
    </source>
</reference>